<accession>A0ABS8FMF6</accession>
<dbReference type="Gene3D" id="3.30.460.10">
    <property type="entry name" value="Beta Polymerase, domain 2"/>
    <property type="match status" value="1"/>
</dbReference>
<dbReference type="PANTHER" id="PTHR33933">
    <property type="entry name" value="NUCLEOTIDYLTRANSFERASE"/>
    <property type="match status" value="1"/>
</dbReference>
<keyword evidence="3" id="KW-1185">Reference proteome</keyword>
<dbReference type="RefSeq" id="WP_021984472.1">
    <property type="nucleotide sequence ID" value="NZ_JAJEQT010000002.1"/>
</dbReference>
<feature type="domain" description="Polymerase nucleotidyl transferase" evidence="1">
    <location>
        <begin position="13"/>
        <end position="62"/>
    </location>
</feature>
<protein>
    <submittedName>
        <fullName evidence="2">Nucleotidyltransferase domain-containing protein</fullName>
    </submittedName>
</protein>
<dbReference type="InterPro" id="IPR052548">
    <property type="entry name" value="Type_VII_TA_antitoxin"/>
</dbReference>
<organism evidence="2 3">
    <name type="scientific">Coprococcus hominis</name>
    <name type="common">ex Arizal et al. 2022</name>
    <dbReference type="NCBI Taxonomy" id="2881262"/>
    <lineage>
        <taxon>Bacteria</taxon>
        <taxon>Bacillati</taxon>
        <taxon>Bacillota</taxon>
        <taxon>Clostridia</taxon>
        <taxon>Lachnospirales</taxon>
        <taxon>Lachnospiraceae</taxon>
        <taxon>Coprococcus</taxon>
    </lineage>
</organism>
<dbReference type="InterPro" id="IPR043519">
    <property type="entry name" value="NT_sf"/>
</dbReference>
<name>A0ABS8FMF6_9FIRM</name>
<dbReference type="Proteomes" id="UP001198495">
    <property type="component" value="Unassembled WGS sequence"/>
</dbReference>
<reference evidence="2 3" key="1">
    <citation type="submission" date="2021-10" db="EMBL/GenBank/DDBJ databases">
        <title>Anaerobic single-cell dispensing facilitates the cultivation of human gut bacteria.</title>
        <authorList>
            <person name="Afrizal A."/>
        </authorList>
    </citation>
    <scope>NUCLEOTIDE SEQUENCE [LARGE SCALE GENOMIC DNA]</scope>
    <source>
        <strain evidence="2 3">CLA-AA-H212</strain>
    </source>
</reference>
<dbReference type="PANTHER" id="PTHR33933:SF1">
    <property type="entry name" value="PROTEIN ADENYLYLTRANSFERASE MNTA-RELATED"/>
    <property type="match status" value="1"/>
</dbReference>
<dbReference type="CDD" id="cd05403">
    <property type="entry name" value="NT_KNTase_like"/>
    <property type="match status" value="1"/>
</dbReference>
<dbReference type="SUPFAM" id="SSF81301">
    <property type="entry name" value="Nucleotidyltransferase"/>
    <property type="match status" value="1"/>
</dbReference>
<gene>
    <name evidence="2" type="ORF">LKD28_05010</name>
</gene>
<evidence type="ECO:0000313" key="3">
    <source>
        <dbReference type="Proteomes" id="UP001198495"/>
    </source>
</evidence>
<comment type="caution">
    <text evidence="2">The sequence shown here is derived from an EMBL/GenBank/DDBJ whole genome shotgun (WGS) entry which is preliminary data.</text>
</comment>
<proteinExistence type="predicted"/>
<dbReference type="InterPro" id="IPR002934">
    <property type="entry name" value="Polymerase_NTP_transf_dom"/>
</dbReference>
<evidence type="ECO:0000259" key="1">
    <source>
        <dbReference type="Pfam" id="PF01909"/>
    </source>
</evidence>
<sequence>MPNKIKDLLELYKEEIDKLGREHLVKIILYGSYARGDFRQDSDIDIMILVNDLDDSLVEYENKVDDLTYDFNCKYGTEIMPIVKNIDQFEYWKNAYMFYKNVDQEGVIL</sequence>
<dbReference type="EMBL" id="JAJEQT010000002">
    <property type="protein sequence ID" value="MCC2218397.1"/>
    <property type="molecule type" value="Genomic_DNA"/>
</dbReference>
<evidence type="ECO:0000313" key="2">
    <source>
        <dbReference type="EMBL" id="MCC2218397.1"/>
    </source>
</evidence>
<dbReference type="Pfam" id="PF01909">
    <property type="entry name" value="NTP_transf_2"/>
    <property type="match status" value="1"/>
</dbReference>